<dbReference type="PROSITE" id="PS00107">
    <property type="entry name" value="PROTEIN_KINASE_ATP"/>
    <property type="match status" value="1"/>
</dbReference>
<dbReference type="PROSITE" id="PS51285">
    <property type="entry name" value="AGC_KINASE_CTER"/>
    <property type="match status" value="1"/>
</dbReference>
<evidence type="ECO:0000313" key="13">
    <source>
        <dbReference type="RefSeq" id="XP_041425974.1"/>
    </source>
</evidence>
<dbReference type="KEGG" id="xla:108695747"/>
<evidence type="ECO:0000256" key="8">
    <source>
        <dbReference type="RuleBase" id="RU000304"/>
    </source>
</evidence>
<gene>
    <name evidence="13" type="primary">LOC108695747</name>
</gene>
<reference evidence="13" key="1">
    <citation type="submission" date="2025-08" db="UniProtKB">
        <authorList>
            <consortium name="RefSeq"/>
        </authorList>
    </citation>
    <scope>IDENTIFICATION</scope>
    <source>
        <strain evidence="13">J_2021</strain>
        <tissue evidence="13">Erythrocytes</tissue>
    </source>
</reference>
<feature type="binding site" evidence="7">
    <location>
        <position position="106"/>
    </location>
    <ligand>
        <name>ATP</name>
        <dbReference type="ChEBI" id="CHEBI:30616"/>
    </ligand>
</feature>
<dbReference type="GeneID" id="108695747"/>
<evidence type="ECO:0000256" key="4">
    <source>
        <dbReference type="ARBA" id="ARBA00022741"/>
    </source>
</evidence>
<feature type="domain" description="Protein kinase" evidence="10">
    <location>
        <begin position="77"/>
        <end position="336"/>
    </location>
</feature>
<proteinExistence type="inferred from homology"/>
<protein>
    <submittedName>
        <fullName evidence="13">Serine/threonine-protein kinase N1</fullName>
    </submittedName>
</protein>
<dbReference type="GO" id="GO:0004674">
    <property type="term" value="F:protein serine/threonine kinase activity"/>
    <property type="evidence" value="ECO:0000318"/>
    <property type="project" value="GO_Central"/>
</dbReference>
<keyword evidence="1 8" id="KW-0723">Serine/threonine-protein kinase</keyword>
<dbReference type="InterPro" id="IPR011009">
    <property type="entry name" value="Kinase-like_dom_sf"/>
</dbReference>
<keyword evidence="4 7" id="KW-0547">Nucleotide-binding</keyword>
<dbReference type="GO" id="GO:0005524">
    <property type="term" value="F:ATP binding"/>
    <property type="evidence" value="ECO:0007669"/>
    <property type="project" value="UniProtKB-UniRule"/>
</dbReference>
<feature type="region of interest" description="Disordered" evidence="9">
    <location>
        <begin position="1"/>
        <end position="62"/>
    </location>
</feature>
<feature type="compositionally biased region" description="Basic and acidic residues" evidence="9">
    <location>
        <begin position="29"/>
        <end position="55"/>
    </location>
</feature>
<dbReference type="AlphaFoldDB" id="A0A8J1LAF9"/>
<dbReference type="Proteomes" id="UP000186698">
    <property type="component" value="Chromosome 7L"/>
</dbReference>
<dbReference type="OrthoDB" id="248923at2759"/>
<dbReference type="GO" id="GO:0005634">
    <property type="term" value="C:nucleus"/>
    <property type="evidence" value="ECO:0000318"/>
    <property type="project" value="GO_Central"/>
</dbReference>
<dbReference type="RefSeq" id="XP_041425974.1">
    <property type="nucleotide sequence ID" value="XM_041570040.1"/>
</dbReference>
<dbReference type="GO" id="GO:0005737">
    <property type="term" value="C:cytoplasm"/>
    <property type="evidence" value="ECO:0000318"/>
    <property type="project" value="GO_Central"/>
</dbReference>
<keyword evidence="5 13" id="KW-0418">Kinase</keyword>
<dbReference type="InterPro" id="IPR017441">
    <property type="entry name" value="Protein_kinase_ATP_BS"/>
</dbReference>
<dbReference type="FunFam" id="3.30.200.20:FF:000474">
    <property type="entry name" value="Serine/threonine-protein kinase N2-like"/>
    <property type="match status" value="1"/>
</dbReference>
<organism evidence="12 13">
    <name type="scientific">Xenopus laevis</name>
    <name type="common">African clawed frog</name>
    <dbReference type="NCBI Taxonomy" id="8355"/>
    <lineage>
        <taxon>Eukaryota</taxon>
        <taxon>Metazoa</taxon>
        <taxon>Chordata</taxon>
        <taxon>Craniata</taxon>
        <taxon>Vertebrata</taxon>
        <taxon>Euteleostomi</taxon>
        <taxon>Amphibia</taxon>
        <taxon>Batrachia</taxon>
        <taxon>Anura</taxon>
        <taxon>Pipoidea</taxon>
        <taxon>Pipidae</taxon>
        <taxon>Xenopodinae</taxon>
        <taxon>Xenopus</taxon>
        <taxon>Xenopus</taxon>
    </lineage>
</organism>
<dbReference type="PROSITE" id="PS00108">
    <property type="entry name" value="PROTEIN_KINASE_ST"/>
    <property type="match status" value="1"/>
</dbReference>
<evidence type="ECO:0000256" key="7">
    <source>
        <dbReference type="PROSITE-ProRule" id="PRU10141"/>
    </source>
</evidence>
<evidence type="ECO:0000256" key="1">
    <source>
        <dbReference type="ARBA" id="ARBA00022527"/>
    </source>
</evidence>
<evidence type="ECO:0000256" key="5">
    <source>
        <dbReference type="ARBA" id="ARBA00022777"/>
    </source>
</evidence>
<keyword evidence="12" id="KW-1185">Reference proteome</keyword>
<evidence type="ECO:0000259" key="11">
    <source>
        <dbReference type="PROSITE" id="PS51285"/>
    </source>
</evidence>
<dbReference type="Gene3D" id="1.10.510.10">
    <property type="entry name" value="Transferase(Phosphotransferase) domain 1"/>
    <property type="match status" value="1"/>
</dbReference>
<evidence type="ECO:0000256" key="3">
    <source>
        <dbReference type="ARBA" id="ARBA00022679"/>
    </source>
</evidence>
<evidence type="ECO:0000256" key="2">
    <source>
        <dbReference type="ARBA" id="ARBA00022553"/>
    </source>
</evidence>
<dbReference type="InterPro" id="IPR000961">
    <property type="entry name" value="AGC-kinase_C"/>
</dbReference>
<dbReference type="SUPFAM" id="SSF56112">
    <property type="entry name" value="Protein kinase-like (PK-like)"/>
    <property type="match status" value="1"/>
</dbReference>
<keyword evidence="6 7" id="KW-0067">ATP-binding</keyword>
<evidence type="ECO:0000259" key="10">
    <source>
        <dbReference type="PROSITE" id="PS50011"/>
    </source>
</evidence>
<feature type="compositionally biased region" description="Basic and acidic residues" evidence="9">
    <location>
        <begin position="1"/>
        <end position="20"/>
    </location>
</feature>
<dbReference type="PROSITE" id="PS50011">
    <property type="entry name" value="PROTEIN_KINASE_DOM"/>
    <property type="match status" value="1"/>
</dbReference>
<name>A0A8J1LAF9_XENLA</name>
<dbReference type="Pfam" id="PF00069">
    <property type="entry name" value="Pkinase"/>
    <property type="match status" value="1"/>
</dbReference>
<dbReference type="InterPro" id="IPR008271">
    <property type="entry name" value="Ser/Thr_kinase_AS"/>
</dbReference>
<dbReference type="FunFam" id="1.10.510.10:FF:000210">
    <property type="entry name" value="Non-specific serine/threonine protein kinase"/>
    <property type="match status" value="1"/>
</dbReference>
<keyword evidence="2" id="KW-0597">Phosphoprotein</keyword>
<dbReference type="SMART" id="SM00220">
    <property type="entry name" value="S_TKc"/>
    <property type="match status" value="1"/>
</dbReference>
<evidence type="ECO:0000256" key="6">
    <source>
        <dbReference type="ARBA" id="ARBA00022840"/>
    </source>
</evidence>
<keyword evidence="3" id="KW-0808">Transferase</keyword>
<evidence type="ECO:0000256" key="9">
    <source>
        <dbReference type="SAM" id="MobiDB-lite"/>
    </source>
</evidence>
<evidence type="ECO:0000313" key="12">
    <source>
        <dbReference type="Proteomes" id="UP000186698"/>
    </source>
</evidence>
<dbReference type="PANTHER" id="PTHR24351">
    <property type="entry name" value="RIBOSOMAL PROTEIN S6 KINASE"/>
    <property type="match status" value="1"/>
</dbReference>
<comment type="similarity">
    <text evidence="8">Belongs to the protein kinase superfamily.</text>
</comment>
<feature type="domain" description="AGC-kinase C-terminal" evidence="11">
    <location>
        <begin position="337"/>
        <end position="405"/>
    </location>
</feature>
<accession>A0A8J1LAF9</accession>
<dbReference type="InterPro" id="IPR000719">
    <property type="entry name" value="Prot_kinase_dom"/>
</dbReference>
<dbReference type="Gene3D" id="3.30.200.20">
    <property type="entry name" value="Phosphorylase Kinase, domain 1"/>
    <property type="match status" value="1"/>
</dbReference>
<sequence length="405" mass="46660">MITPEKEEQEKEKEYIVKSENEEEQEEVEIIKSENEEREKVENVEPEKEKCKESAFSKTPIPKELAGQPSRRYIEDYDLRSLLGKGGFGTVYLAKHKATGEKVAVKALHKQGIKKERAAKSVILEKNILKLAKRNQNPFLVGLFASFRSEHHVCLVTDYCAGGDLSTYLKENPLPRERVVFYSGCVVLGLQFLHQHNIIHRDIKPENILLDSDGYAKITDYGVAKRTLSYGNTTWSKGGTCYYMAPEMIKEIGYTKSVDWWAFGIMIYRMLTAKYPFNGSDRAILKHNITENQPQFPDTMSEDSIDIIERLLNKNPEMRLGSTDEDAEDVKKCSFYKDIDFDALAKKQIEPPYIPKKKTTGCFRRIFCRRKKRIAMTEEGCEEPLNLFPEVFKNFECSLFLPSDI</sequence>